<dbReference type="PANTHER" id="PTHR13349:SF2">
    <property type="entry name" value="TRANSLATION MACHINERY-ASSOCIATED PROTEIN 16"/>
    <property type="match status" value="1"/>
</dbReference>
<proteinExistence type="inferred from homology"/>
<dbReference type="Gene3D" id="1.20.1440.170">
    <property type="entry name" value="Translation machinery-associated protein 16-like"/>
    <property type="match status" value="1"/>
</dbReference>
<evidence type="ECO:0000256" key="1">
    <source>
        <dbReference type="ARBA" id="ARBA00034127"/>
    </source>
</evidence>
<dbReference type="PANTHER" id="PTHR13349">
    <property type="entry name" value="TRANSLATION MACHINERY-ASSOCIATED PROTEIN 16"/>
    <property type="match status" value="1"/>
</dbReference>
<dbReference type="Pfam" id="PF11176">
    <property type="entry name" value="Tma16"/>
    <property type="match status" value="1"/>
</dbReference>
<protein>
    <submittedName>
        <fullName evidence="3">Translation machinery-associated protein 16</fullName>
    </submittedName>
</protein>
<reference evidence="3" key="1">
    <citation type="submission" date="2016-01" db="EMBL/GenBank/DDBJ databases">
        <title>Reference transcriptome for the parasite Schistocephalus solidus: insights into the molecular evolution of parasitism.</title>
        <authorList>
            <person name="Hebert F.O."/>
            <person name="Grambauer S."/>
            <person name="Barber I."/>
            <person name="Landry C.R."/>
            <person name="Aubin-Horth N."/>
        </authorList>
    </citation>
    <scope>NUCLEOTIDE SEQUENCE</scope>
</reference>
<dbReference type="GO" id="GO:0005634">
    <property type="term" value="C:nucleus"/>
    <property type="evidence" value="ECO:0007669"/>
    <property type="project" value="TreeGrafter"/>
</dbReference>
<feature type="region of interest" description="Disordered" evidence="2">
    <location>
        <begin position="1"/>
        <end position="32"/>
    </location>
</feature>
<evidence type="ECO:0000256" key="2">
    <source>
        <dbReference type="SAM" id="MobiDB-lite"/>
    </source>
</evidence>
<accession>A0A0X3NVF5</accession>
<dbReference type="AlphaFoldDB" id="A0A0X3NVF5"/>
<gene>
    <name evidence="3" type="primary">TMA16</name>
    <name evidence="3" type="ORF">TR159964</name>
</gene>
<dbReference type="EMBL" id="GEEE01019680">
    <property type="protein sequence ID" value="JAP43545.1"/>
    <property type="molecule type" value="Transcribed_RNA"/>
</dbReference>
<sequence length="156" mass="17945">MKSKGTAKMLHPSSRKAKKLISQTHHVSKINKRKKLRNCKDELKRLKLAWFKDNIPKDATSLSVPEIKQLMAKYLRRFKAETKAEQREVEHCSVSMSIDMSNALVDQEMREYKTAGLSIPDLTSKVHLEKLRNWNGEVAQMAAIPMTVVKDIDNKK</sequence>
<evidence type="ECO:0000313" key="3">
    <source>
        <dbReference type="EMBL" id="JAP43545.1"/>
    </source>
</evidence>
<organism evidence="3">
    <name type="scientific">Schistocephalus solidus</name>
    <name type="common">Tapeworm</name>
    <dbReference type="NCBI Taxonomy" id="70667"/>
    <lineage>
        <taxon>Eukaryota</taxon>
        <taxon>Metazoa</taxon>
        <taxon>Spiralia</taxon>
        <taxon>Lophotrochozoa</taxon>
        <taxon>Platyhelminthes</taxon>
        <taxon>Cestoda</taxon>
        <taxon>Eucestoda</taxon>
        <taxon>Diphyllobothriidea</taxon>
        <taxon>Diphyllobothriidae</taxon>
        <taxon>Schistocephalus</taxon>
    </lineage>
</organism>
<dbReference type="InterPro" id="IPR021346">
    <property type="entry name" value="Tma16"/>
</dbReference>
<name>A0A0X3NVF5_SCHSO</name>
<dbReference type="InterPro" id="IPR038356">
    <property type="entry name" value="Tma16_sf"/>
</dbReference>
<comment type="similarity">
    <text evidence="1">Belongs to the TMA16 family.</text>
</comment>